<sequence>MAIIHSLPAIDVSVRLDNSFGNAAEYPDPNPYRRERYLGGHERCSRNYIQSQDGSEFCIHLRVIDERSIDPWVYGDYGLLFFLYIDGIFMGKRFCQSKDFRRGQWRFTFSSRTYPNAERSSLVRSRFKFQSIVAGKIPSIPSAFDDQPTDGDYRRARDIGAIEVKVKLGKVSTMLDRRQRRNLVRDFREPEVDHFQIPEEALKGRPIYHGTSFTAPESLPGGPSRNKTLGTSTGGLLATYHFKYRSEGKSHAGNILRERKSNIFPEALKIEEIIPRTPSPEPVPLRRSVRFEESGAVPRFEDLRDDEVERLARERLRQLRNERLQMPSLKKRTYDDYCDLTQNCDDEPARPYKIIRLESGQEAIDLTGGY</sequence>
<dbReference type="PANTHER" id="PTHR36223">
    <property type="entry name" value="BETA-LACTAMASE-TYPE TRANSPEPTIDASE FOLD DOMAIN CONTAINING PROTEIN"/>
    <property type="match status" value="1"/>
</dbReference>
<dbReference type="AlphaFoldDB" id="A0A066XJV5"/>
<dbReference type="Proteomes" id="UP000027238">
    <property type="component" value="Unassembled WGS sequence"/>
</dbReference>
<dbReference type="Pfam" id="PF25534">
    <property type="entry name" value="DUF7918"/>
    <property type="match status" value="1"/>
</dbReference>
<dbReference type="PANTHER" id="PTHR36223:SF1">
    <property type="entry name" value="TRANSCRIPTION ELONGATION FACTOR EAF N-TERMINAL DOMAIN-CONTAINING PROTEIN"/>
    <property type="match status" value="1"/>
</dbReference>
<dbReference type="OrthoDB" id="3364132at2759"/>
<dbReference type="eggNOG" id="ENOG502T4SX">
    <property type="taxonomic scope" value="Eukaryota"/>
</dbReference>
<dbReference type="EMBL" id="JMSE01000971">
    <property type="protein sequence ID" value="KDN66026.1"/>
    <property type="molecule type" value="Genomic_DNA"/>
</dbReference>
<reference evidence="3" key="1">
    <citation type="journal article" date="2014" name="Genome Announc.">
        <title>Draft genome sequence of Colletotrichum sublineola, a destructive pathogen of cultivated sorghum.</title>
        <authorList>
            <person name="Baroncelli R."/>
            <person name="Sanz-Martin J.M."/>
            <person name="Rech G.E."/>
            <person name="Sukno S.A."/>
            <person name="Thon M.R."/>
        </authorList>
    </citation>
    <scope>NUCLEOTIDE SEQUENCE [LARGE SCALE GENOMIC DNA]</scope>
    <source>
        <strain evidence="3">TX430BB</strain>
    </source>
</reference>
<dbReference type="OMA" id="FMGKRFC"/>
<evidence type="ECO:0000313" key="3">
    <source>
        <dbReference type="Proteomes" id="UP000027238"/>
    </source>
</evidence>
<dbReference type="STRING" id="1173701.A0A066XJV5"/>
<organism evidence="2 3">
    <name type="scientific">Colletotrichum sublineola</name>
    <name type="common">Sorghum anthracnose fungus</name>
    <dbReference type="NCBI Taxonomy" id="1173701"/>
    <lineage>
        <taxon>Eukaryota</taxon>
        <taxon>Fungi</taxon>
        <taxon>Dikarya</taxon>
        <taxon>Ascomycota</taxon>
        <taxon>Pezizomycotina</taxon>
        <taxon>Sordariomycetes</taxon>
        <taxon>Hypocreomycetidae</taxon>
        <taxon>Glomerellales</taxon>
        <taxon>Glomerellaceae</taxon>
        <taxon>Colletotrichum</taxon>
        <taxon>Colletotrichum graminicola species complex</taxon>
    </lineage>
</organism>
<keyword evidence="3" id="KW-1185">Reference proteome</keyword>
<accession>A0A066XJV5</accession>
<protein>
    <recommendedName>
        <fullName evidence="1">DUF7918 domain-containing protein</fullName>
    </recommendedName>
</protein>
<dbReference type="HOGENOM" id="CLU_070614_1_1_1"/>
<evidence type="ECO:0000313" key="2">
    <source>
        <dbReference type="EMBL" id="KDN66026.1"/>
    </source>
</evidence>
<name>A0A066XJV5_COLSU</name>
<gene>
    <name evidence="2" type="ORF">CSUB01_00692</name>
</gene>
<comment type="caution">
    <text evidence="2">The sequence shown here is derived from an EMBL/GenBank/DDBJ whole genome shotgun (WGS) entry which is preliminary data.</text>
</comment>
<dbReference type="InterPro" id="IPR057678">
    <property type="entry name" value="DUF7918"/>
</dbReference>
<evidence type="ECO:0000259" key="1">
    <source>
        <dbReference type="Pfam" id="PF25534"/>
    </source>
</evidence>
<feature type="domain" description="DUF7918" evidence="1">
    <location>
        <begin position="10"/>
        <end position="247"/>
    </location>
</feature>
<proteinExistence type="predicted"/>